<dbReference type="Pfam" id="PF02518">
    <property type="entry name" value="HATPase_c"/>
    <property type="match status" value="1"/>
</dbReference>
<dbReference type="EMBL" id="JACHHG010000007">
    <property type="protein sequence ID" value="MBB6098753.1"/>
    <property type="molecule type" value="Genomic_DNA"/>
</dbReference>
<evidence type="ECO:0000259" key="6">
    <source>
        <dbReference type="PROSITE" id="PS50110"/>
    </source>
</evidence>
<evidence type="ECO:0000259" key="5">
    <source>
        <dbReference type="PROSITE" id="PS50109"/>
    </source>
</evidence>
<name>A0A841I0M1_9DEIO</name>
<feature type="domain" description="Histidine kinase" evidence="5">
    <location>
        <begin position="1"/>
        <end position="166"/>
    </location>
</feature>
<evidence type="ECO:0000256" key="3">
    <source>
        <dbReference type="ARBA" id="ARBA00022553"/>
    </source>
</evidence>
<dbReference type="AlphaFoldDB" id="A0A841I0M1"/>
<dbReference type="CDD" id="cd16922">
    <property type="entry name" value="HATPase_EvgS-ArcB-TorS-like"/>
    <property type="match status" value="1"/>
</dbReference>
<evidence type="ECO:0000313" key="8">
    <source>
        <dbReference type="Proteomes" id="UP000569951"/>
    </source>
</evidence>
<sequence length="313" mass="33812">MARVEAGKSALRSTVFEVAQLFGTLRGMFSPLQINPEVELVFETPRHVPALHTDEGKVAQILRNYISNALKFTAQGQVLVQAAYDAVSDTVTFEVQDTGVGIAPEDQPRLFQEFEQLDHPLPQHTVGTGLGLSLAKRLAELLGGTVGVRSEPGVGSVFSVTLPRCTRADTTQDAPPPALCAPPPPPAAQPRTLLIIDNSETDRYLLRTQLRAQPWQILEADSGPRGLALIGEQRPDAVLLDLMMPGMTGFEVFSALRAEPATRDLPVIVVTSKILNDGELQRLEGVRAILPKSVSAAALIETLLRSFSRSPES</sequence>
<dbReference type="Gene3D" id="3.40.50.2300">
    <property type="match status" value="1"/>
</dbReference>
<dbReference type="SMART" id="SM00387">
    <property type="entry name" value="HATPase_c"/>
    <property type="match status" value="1"/>
</dbReference>
<reference evidence="7 8" key="1">
    <citation type="submission" date="2020-08" db="EMBL/GenBank/DDBJ databases">
        <title>Genomic Encyclopedia of Type Strains, Phase IV (KMG-IV): sequencing the most valuable type-strain genomes for metagenomic binning, comparative biology and taxonomic classification.</title>
        <authorList>
            <person name="Goeker M."/>
        </authorList>
    </citation>
    <scope>NUCLEOTIDE SEQUENCE [LARGE SCALE GENOMIC DNA]</scope>
    <source>
        <strain evidence="7 8">DSM 21458</strain>
    </source>
</reference>
<evidence type="ECO:0000256" key="2">
    <source>
        <dbReference type="ARBA" id="ARBA00012438"/>
    </source>
</evidence>
<gene>
    <name evidence="7" type="ORF">HNR42_002188</name>
</gene>
<proteinExistence type="predicted"/>
<dbReference type="InterPro" id="IPR005467">
    <property type="entry name" value="His_kinase_dom"/>
</dbReference>
<dbReference type="Gene3D" id="3.30.565.10">
    <property type="entry name" value="Histidine kinase-like ATPase, C-terminal domain"/>
    <property type="match status" value="1"/>
</dbReference>
<dbReference type="PANTHER" id="PTHR43547:SF2">
    <property type="entry name" value="HYBRID SIGNAL TRANSDUCTION HISTIDINE KINASE C"/>
    <property type="match status" value="1"/>
</dbReference>
<accession>A0A841I0M1</accession>
<dbReference type="PROSITE" id="PS50109">
    <property type="entry name" value="HIS_KIN"/>
    <property type="match status" value="1"/>
</dbReference>
<feature type="domain" description="Response regulatory" evidence="6">
    <location>
        <begin position="192"/>
        <end position="307"/>
    </location>
</feature>
<dbReference type="InterPro" id="IPR004358">
    <property type="entry name" value="Sig_transdc_His_kin-like_C"/>
</dbReference>
<keyword evidence="8" id="KW-1185">Reference proteome</keyword>
<dbReference type="EC" id="2.7.13.3" evidence="2"/>
<comment type="catalytic activity">
    <reaction evidence="1">
        <text>ATP + protein L-histidine = ADP + protein N-phospho-L-histidine.</text>
        <dbReference type="EC" id="2.7.13.3"/>
    </reaction>
</comment>
<organism evidence="7 8">
    <name type="scientific">Deinobacterium chartae</name>
    <dbReference type="NCBI Taxonomy" id="521158"/>
    <lineage>
        <taxon>Bacteria</taxon>
        <taxon>Thermotogati</taxon>
        <taxon>Deinococcota</taxon>
        <taxon>Deinococci</taxon>
        <taxon>Deinococcales</taxon>
        <taxon>Deinococcaceae</taxon>
        <taxon>Deinobacterium</taxon>
    </lineage>
</organism>
<dbReference type="GO" id="GO:0000155">
    <property type="term" value="F:phosphorelay sensor kinase activity"/>
    <property type="evidence" value="ECO:0007669"/>
    <property type="project" value="TreeGrafter"/>
</dbReference>
<protein>
    <recommendedName>
        <fullName evidence="2">histidine kinase</fullName>
        <ecNumber evidence="2">2.7.13.3</ecNumber>
    </recommendedName>
</protein>
<dbReference type="Proteomes" id="UP000569951">
    <property type="component" value="Unassembled WGS sequence"/>
</dbReference>
<dbReference type="InterPro" id="IPR001789">
    <property type="entry name" value="Sig_transdc_resp-reg_receiver"/>
</dbReference>
<evidence type="ECO:0000256" key="4">
    <source>
        <dbReference type="PROSITE-ProRule" id="PRU00169"/>
    </source>
</evidence>
<dbReference type="PANTHER" id="PTHR43547">
    <property type="entry name" value="TWO-COMPONENT HISTIDINE KINASE"/>
    <property type="match status" value="1"/>
</dbReference>
<dbReference type="Pfam" id="PF00072">
    <property type="entry name" value="Response_reg"/>
    <property type="match status" value="1"/>
</dbReference>
<dbReference type="InterPro" id="IPR036890">
    <property type="entry name" value="HATPase_C_sf"/>
</dbReference>
<dbReference type="InterPro" id="IPR011006">
    <property type="entry name" value="CheY-like_superfamily"/>
</dbReference>
<dbReference type="SUPFAM" id="SSF52172">
    <property type="entry name" value="CheY-like"/>
    <property type="match status" value="1"/>
</dbReference>
<dbReference type="InterPro" id="IPR003594">
    <property type="entry name" value="HATPase_dom"/>
</dbReference>
<comment type="caution">
    <text evidence="7">The sequence shown here is derived from an EMBL/GenBank/DDBJ whole genome shotgun (WGS) entry which is preliminary data.</text>
</comment>
<keyword evidence="3 4" id="KW-0597">Phosphoprotein</keyword>
<dbReference type="PROSITE" id="PS50110">
    <property type="entry name" value="RESPONSE_REGULATORY"/>
    <property type="match status" value="1"/>
</dbReference>
<feature type="modified residue" description="4-aspartylphosphate" evidence="4">
    <location>
        <position position="241"/>
    </location>
</feature>
<dbReference type="SMART" id="SM00448">
    <property type="entry name" value="REC"/>
    <property type="match status" value="1"/>
</dbReference>
<evidence type="ECO:0000313" key="7">
    <source>
        <dbReference type="EMBL" id="MBB6098753.1"/>
    </source>
</evidence>
<dbReference type="PRINTS" id="PR00344">
    <property type="entry name" value="BCTRLSENSOR"/>
</dbReference>
<dbReference type="SUPFAM" id="SSF55874">
    <property type="entry name" value="ATPase domain of HSP90 chaperone/DNA topoisomerase II/histidine kinase"/>
    <property type="match status" value="1"/>
</dbReference>
<evidence type="ECO:0000256" key="1">
    <source>
        <dbReference type="ARBA" id="ARBA00000085"/>
    </source>
</evidence>